<protein>
    <submittedName>
        <fullName evidence="2">Enoyl-CoA hydratase/carnithine racemase</fullName>
    </submittedName>
</protein>
<dbReference type="Proteomes" id="UP000219465">
    <property type="component" value="Unassembled WGS sequence"/>
</dbReference>
<dbReference type="Gene3D" id="1.10.12.10">
    <property type="entry name" value="Lyase 2-enoyl-coa Hydratase, Chain A, domain 2"/>
    <property type="match status" value="1"/>
</dbReference>
<evidence type="ECO:0000313" key="3">
    <source>
        <dbReference type="Proteomes" id="UP000219465"/>
    </source>
</evidence>
<organism evidence="2 3">
    <name type="scientific">Hoeflea halophila</name>
    <dbReference type="NCBI Taxonomy" id="714899"/>
    <lineage>
        <taxon>Bacteria</taxon>
        <taxon>Pseudomonadati</taxon>
        <taxon>Pseudomonadota</taxon>
        <taxon>Alphaproteobacteria</taxon>
        <taxon>Hyphomicrobiales</taxon>
        <taxon>Rhizobiaceae</taxon>
        <taxon>Hoeflea</taxon>
    </lineage>
</organism>
<dbReference type="InterPro" id="IPR051683">
    <property type="entry name" value="Enoyl-CoA_Hydratase/Isomerase"/>
</dbReference>
<dbReference type="UniPathway" id="UPA00659"/>
<dbReference type="RefSeq" id="WP_097103904.1">
    <property type="nucleotide sequence ID" value="NZ_OCPC01000001.1"/>
</dbReference>
<dbReference type="PANTHER" id="PTHR42964">
    <property type="entry name" value="ENOYL-COA HYDRATASE"/>
    <property type="match status" value="1"/>
</dbReference>
<sequence length="268" mass="27850">MDVNISFADGSIGAAADGSAIGRLTINRPDKRNALTDAMWRAVPEAIDWLVNRQNARVVIMEGAGGRDFSAGADIGEFATLRKNAETARAYEAGNSAAFAAIRHCPVPVIAAIRGICFGGGFGLAAAADIRIADETARFAIPAARLGLAYPLDAVQDLVRALGDQHARIALFSGQEIPLAQAVACGCVAGSCRPDQLESEVQALAAAIAAAAPLSVQASKAALSALNSGLHDDYDRAATLSASTFDSADYAEGRSAFMEKRKARFEGR</sequence>
<dbReference type="CDD" id="cd06558">
    <property type="entry name" value="crotonase-like"/>
    <property type="match status" value="1"/>
</dbReference>
<dbReference type="InterPro" id="IPR001753">
    <property type="entry name" value="Enoyl-CoA_hydra/iso"/>
</dbReference>
<dbReference type="GO" id="GO:0003824">
    <property type="term" value="F:catalytic activity"/>
    <property type="evidence" value="ECO:0007669"/>
    <property type="project" value="UniProtKB-ARBA"/>
</dbReference>
<dbReference type="SUPFAM" id="SSF52096">
    <property type="entry name" value="ClpP/crotonase"/>
    <property type="match status" value="1"/>
</dbReference>
<accession>A0A286HKQ0</accession>
<evidence type="ECO:0000256" key="1">
    <source>
        <dbReference type="ARBA" id="ARBA00005254"/>
    </source>
</evidence>
<dbReference type="PANTHER" id="PTHR42964:SF1">
    <property type="entry name" value="POLYKETIDE BIOSYNTHESIS ENOYL-COA HYDRATASE PKSH-RELATED"/>
    <property type="match status" value="1"/>
</dbReference>
<dbReference type="OrthoDB" id="9810797at2"/>
<gene>
    <name evidence="2" type="ORF">SAMN05877838_0053</name>
</gene>
<evidence type="ECO:0000313" key="2">
    <source>
        <dbReference type="EMBL" id="SOE08342.1"/>
    </source>
</evidence>
<dbReference type="Pfam" id="PF00378">
    <property type="entry name" value="ECH_1"/>
    <property type="match status" value="1"/>
</dbReference>
<dbReference type="AlphaFoldDB" id="A0A286HKQ0"/>
<dbReference type="GO" id="GO:0006635">
    <property type="term" value="P:fatty acid beta-oxidation"/>
    <property type="evidence" value="ECO:0007669"/>
    <property type="project" value="UniProtKB-UniPathway"/>
</dbReference>
<dbReference type="EMBL" id="OCPC01000001">
    <property type="protein sequence ID" value="SOE08342.1"/>
    <property type="molecule type" value="Genomic_DNA"/>
</dbReference>
<dbReference type="InterPro" id="IPR014748">
    <property type="entry name" value="Enoyl-CoA_hydra_C"/>
</dbReference>
<name>A0A286HKQ0_9HYPH</name>
<dbReference type="Gene3D" id="3.90.226.10">
    <property type="entry name" value="2-enoyl-CoA Hydratase, Chain A, domain 1"/>
    <property type="match status" value="1"/>
</dbReference>
<proteinExistence type="inferred from homology"/>
<keyword evidence="3" id="KW-1185">Reference proteome</keyword>
<dbReference type="InterPro" id="IPR029045">
    <property type="entry name" value="ClpP/crotonase-like_dom_sf"/>
</dbReference>
<reference evidence="3" key="1">
    <citation type="submission" date="2017-08" db="EMBL/GenBank/DDBJ databases">
        <authorList>
            <person name="Varghese N."/>
            <person name="Submissions S."/>
        </authorList>
    </citation>
    <scope>NUCLEOTIDE SEQUENCE [LARGE SCALE GENOMIC DNA]</scope>
    <source>
        <strain evidence="3">KCTC 23107</strain>
    </source>
</reference>
<comment type="similarity">
    <text evidence="1">Belongs to the enoyl-CoA hydratase/isomerase family.</text>
</comment>